<name>A0A7S2HB49_9STRA</name>
<accession>A0A7S2HB49</accession>
<sequence>MYFFHASIHLLLPLTLFLISPQFSQSEGDIACDDKYLAFAESLSLSNVCQEQSLDGSCTEDCTTEVSKVHEVCNGKMITGEGGEENPYSLVILIFALDAFGFVPDACVDALYDWVPSINDLPCSEWLFLDLRVGVADCSSECTDKCKAVINKVYATCNENDTVEDEDGRTITAREVEQGLTLFRDAECDEHAKSLSFEGETPTSPAYIIPTTSNHVLTAAYILSVVSFILV</sequence>
<feature type="chain" id="PRO_5031078352" evidence="1">
    <location>
        <begin position="27"/>
        <end position="231"/>
    </location>
</feature>
<gene>
    <name evidence="2" type="ORF">HTAM1171_LOCUS4570</name>
</gene>
<keyword evidence="1" id="KW-0732">Signal</keyword>
<dbReference type="AlphaFoldDB" id="A0A7S2HB49"/>
<protein>
    <submittedName>
        <fullName evidence="2">Uncharacterized protein</fullName>
    </submittedName>
</protein>
<dbReference type="EMBL" id="HBGV01007506">
    <property type="protein sequence ID" value="CAD9485693.1"/>
    <property type="molecule type" value="Transcribed_RNA"/>
</dbReference>
<proteinExistence type="predicted"/>
<evidence type="ECO:0000256" key="1">
    <source>
        <dbReference type="SAM" id="SignalP"/>
    </source>
</evidence>
<evidence type="ECO:0000313" key="2">
    <source>
        <dbReference type="EMBL" id="CAD9485693.1"/>
    </source>
</evidence>
<reference evidence="2" key="1">
    <citation type="submission" date="2021-01" db="EMBL/GenBank/DDBJ databases">
        <authorList>
            <person name="Corre E."/>
            <person name="Pelletier E."/>
            <person name="Niang G."/>
            <person name="Scheremetjew M."/>
            <person name="Finn R."/>
            <person name="Kale V."/>
            <person name="Holt S."/>
            <person name="Cochrane G."/>
            <person name="Meng A."/>
            <person name="Brown T."/>
            <person name="Cohen L."/>
        </authorList>
    </citation>
    <scope>NUCLEOTIDE SEQUENCE</scope>
    <source>
        <strain evidence="2">CCMP826</strain>
    </source>
</reference>
<feature type="signal peptide" evidence="1">
    <location>
        <begin position="1"/>
        <end position="26"/>
    </location>
</feature>
<organism evidence="2">
    <name type="scientific">Helicotheca tamesis</name>
    <dbReference type="NCBI Taxonomy" id="374047"/>
    <lineage>
        <taxon>Eukaryota</taxon>
        <taxon>Sar</taxon>
        <taxon>Stramenopiles</taxon>
        <taxon>Ochrophyta</taxon>
        <taxon>Bacillariophyta</taxon>
        <taxon>Mediophyceae</taxon>
        <taxon>Lithodesmiophycidae</taxon>
        <taxon>Lithodesmiales</taxon>
        <taxon>Lithodesmiaceae</taxon>
        <taxon>Helicotheca</taxon>
    </lineage>
</organism>